<accession>A0A6C0CP49</accession>
<dbReference type="EMBL" id="MN739460">
    <property type="protein sequence ID" value="QHT05892.1"/>
    <property type="molecule type" value="Genomic_DNA"/>
</dbReference>
<dbReference type="InterPro" id="IPR043918">
    <property type="entry name" value="DUF5760"/>
</dbReference>
<proteinExistence type="predicted"/>
<protein>
    <submittedName>
        <fullName evidence="1">Uncharacterized protein</fullName>
    </submittedName>
</protein>
<reference evidence="1" key="1">
    <citation type="journal article" date="2020" name="Nature">
        <title>Giant virus diversity and host interactions through global metagenomics.</title>
        <authorList>
            <person name="Schulz F."/>
            <person name="Roux S."/>
            <person name="Paez-Espino D."/>
            <person name="Jungbluth S."/>
            <person name="Walsh D.A."/>
            <person name="Denef V.J."/>
            <person name="McMahon K.D."/>
            <person name="Konstantinidis K.T."/>
            <person name="Eloe-Fadrosh E.A."/>
            <person name="Kyrpides N.C."/>
            <person name="Woyke T."/>
        </authorList>
    </citation>
    <scope>NUCLEOTIDE SEQUENCE</scope>
    <source>
        <strain evidence="1">GVMAG-M-3300021425-14</strain>
    </source>
</reference>
<dbReference type="Pfam" id="PF19064">
    <property type="entry name" value="DUF5760"/>
    <property type="match status" value="1"/>
</dbReference>
<evidence type="ECO:0000313" key="1">
    <source>
        <dbReference type="EMBL" id="QHT05892.1"/>
    </source>
</evidence>
<name>A0A6C0CP49_9ZZZZ</name>
<sequence length="118" mass="14017">MTEKEALINNIKTWIGLDNEIKLLQKEIKNRREQKKLLTTELVDVMKNNDIDCWNTGEGKLIYSKTKTKAPLSKKHLLNSLLKFFQNDENMAKELSKFIMETREIKEKENIRRKIPKK</sequence>
<dbReference type="AlphaFoldDB" id="A0A6C0CP49"/>
<organism evidence="1">
    <name type="scientific">viral metagenome</name>
    <dbReference type="NCBI Taxonomy" id="1070528"/>
    <lineage>
        <taxon>unclassified sequences</taxon>
        <taxon>metagenomes</taxon>
        <taxon>organismal metagenomes</taxon>
    </lineage>
</organism>